<evidence type="ECO:0000313" key="3">
    <source>
        <dbReference type="Proteomes" id="UP000199331"/>
    </source>
</evidence>
<dbReference type="RefSeq" id="WP_090476643.1">
    <property type="nucleotide sequence ID" value="NZ_FOWZ01000001.1"/>
</dbReference>
<dbReference type="EMBL" id="FOWZ01000001">
    <property type="protein sequence ID" value="SFO85125.1"/>
    <property type="molecule type" value="Genomic_DNA"/>
</dbReference>
<dbReference type="InterPro" id="IPR004360">
    <property type="entry name" value="Glyas_Fos-R_dOase_dom"/>
</dbReference>
<dbReference type="Pfam" id="PF00903">
    <property type="entry name" value="Glyoxalase"/>
    <property type="match status" value="1"/>
</dbReference>
<evidence type="ECO:0000313" key="2">
    <source>
        <dbReference type="EMBL" id="SFO85125.1"/>
    </source>
</evidence>
<dbReference type="OrthoDB" id="9807407at2"/>
<name>A0A1I5KJC3_9SPHN</name>
<dbReference type="Gene3D" id="3.10.180.10">
    <property type="entry name" value="2,3-Dihydroxybiphenyl 1,2-Dioxygenase, domain 1"/>
    <property type="match status" value="1"/>
</dbReference>
<dbReference type="PROSITE" id="PS51819">
    <property type="entry name" value="VOC"/>
    <property type="match status" value="1"/>
</dbReference>
<keyword evidence="3" id="KW-1185">Reference proteome</keyword>
<feature type="domain" description="VOC" evidence="1">
    <location>
        <begin position="1"/>
        <end position="127"/>
    </location>
</feature>
<reference evidence="3" key="1">
    <citation type="submission" date="2016-10" db="EMBL/GenBank/DDBJ databases">
        <authorList>
            <person name="Varghese N."/>
            <person name="Submissions S."/>
        </authorList>
    </citation>
    <scope>NUCLEOTIDE SEQUENCE [LARGE SCALE GENOMIC DNA]</scope>
    <source>
        <strain evidence="3">CGMCC 1.7715</strain>
    </source>
</reference>
<dbReference type="InterPro" id="IPR029068">
    <property type="entry name" value="Glyas_Bleomycin-R_OHBP_Dase"/>
</dbReference>
<dbReference type="CDD" id="cd07262">
    <property type="entry name" value="VOC_like"/>
    <property type="match status" value="1"/>
</dbReference>
<dbReference type="PANTHER" id="PTHR35006:SF2">
    <property type="entry name" value="GLYOXALASE FAMILY PROTEIN (AFU_ORTHOLOGUE AFUA_5G14830)"/>
    <property type="match status" value="1"/>
</dbReference>
<accession>A0A1I5KJC3</accession>
<dbReference type="STRING" id="604088.SAMN04488060_0286"/>
<evidence type="ECO:0000259" key="1">
    <source>
        <dbReference type="PROSITE" id="PS51819"/>
    </source>
</evidence>
<dbReference type="AlphaFoldDB" id="A0A1I5KJC3"/>
<proteinExistence type="predicted"/>
<dbReference type="InterPro" id="IPR037523">
    <property type="entry name" value="VOC_core"/>
</dbReference>
<dbReference type="SUPFAM" id="SSF54593">
    <property type="entry name" value="Glyoxalase/Bleomycin resistance protein/Dihydroxybiphenyl dioxygenase"/>
    <property type="match status" value="1"/>
</dbReference>
<dbReference type="PANTHER" id="PTHR35006">
    <property type="entry name" value="GLYOXALASE FAMILY PROTEIN (AFU_ORTHOLOGUE AFUA_5G14830)"/>
    <property type="match status" value="1"/>
</dbReference>
<sequence length="131" mass="14203">MIGYVTLGTNDLTRAAKFYDAIAAEMGVGRMMEFETFIAWGKWDGGAGIAATMPFDGEKATVGNGTMVALEAKDRDQVKRLYDIALANGGSDEGEPGPRGEPDENGMLFYAAYFRDPDGNKLNAYLMDKVE</sequence>
<gene>
    <name evidence="2" type="ORF">SAMN04488060_0286</name>
</gene>
<dbReference type="Proteomes" id="UP000199331">
    <property type="component" value="Unassembled WGS sequence"/>
</dbReference>
<organism evidence="2 3">
    <name type="scientific">Qipengyuania nanhaisediminis</name>
    <dbReference type="NCBI Taxonomy" id="604088"/>
    <lineage>
        <taxon>Bacteria</taxon>
        <taxon>Pseudomonadati</taxon>
        <taxon>Pseudomonadota</taxon>
        <taxon>Alphaproteobacteria</taxon>
        <taxon>Sphingomonadales</taxon>
        <taxon>Erythrobacteraceae</taxon>
        <taxon>Qipengyuania</taxon>
    </lineage>
</organism>
<protein>
    <submittedName>
        <fullName evidence="2">Glyoxalase-like domain-containing protein</fullName>
    </submittedName>
</protein>